<dbReference type="EMBL" id="VWPH01000009">
    <property type="protein sequence ID" value="KAA5831272.1"/>
    <property type="molecule type" value="Genomic_DNA"/>
</dbReference>
<dbReference type="OrthoDB" id="3186094at2"/>
<dbReference type="AlphaFoldDB" id="A0A5M7BN83"/>
<protein>
    <recommendedName>
        <fullName evidence="4">Helix-turn-helix domain-containing protein</fullName>
    </recommendedName>
</protein>
<evidence type="ECO:0000313" key="3">
    <source>
        <dbReference type="Proteomes" id="UP000323946"/>
    </source>
</evidence>
<comment type="caution">
    <text evidence="2">The sequence shown here is derived from an EMBL/GenBank/DDBJ whole genome shotgun (WGS) entry which is preliminary data.</text>
</comment>
<gene>
    <name evidence="2" type="ORF">F1721_21270</name>
</gene>
<proteinExistence type="predicted"/>
<organism evidence="2 3">
    <name type="scientific">Saccharopolyspora hirsuta</name>
    <dbReference type="NCBI Taxonomy" id="1837"/>
    <lineage>
        <taxon>Bacteria</taxon>
        <taxon>Bacillati</taxon>
        <taxon>Actinomycetota</taxon>
        <taxon>Actinomycetes</taxon>
        <taxon>Pseudonocardiales</taxon>
        <taxon>Pseudonocardiaceae</taxon>
        <taxon>Saccharopolyspora</taxon>
    </lineage>
</organism>
<accession>A0A5M7BN83</accession>
<feature type="region of interest" description="Disordered" evidence="1">
    <location>
        <begin position="1"/>
        <end position="22"/>
    </location>
</feature>
<evidence type="ECO:0000313" key="2">
    <source>
        <dbReference type="EMBL" id="KAA5831272.1"/>
    </source>
</evidence>
<evidence type="ECO:0008006" key="4">
    <source>
        <dbReference type="Google" id="ProtNLM"/>
    </source>
</evidence>
<feature type="region of interest" description="Disordered" evidence="1">
    <location>
        <begin position="42"/>
        <end position="92"/>
    </location>
</feature>
<reference evidence="2 3" key="1">
    <citation type="submission" date="2019-09" db="EMBL/GenBank/DDBJ databases">
        <title>Draft genome sequence of the thermophilic Saccharopolyspora hirsuta VKM Ac-666T.</title>
        <authorList>
            <person name="Lobastova T.G."/>
            <person name="Fokina V."/>
            <person name="Bragin E.Y."/>
            <person name="Shtratnikova V.Y."/>
            <person name="Starodumova I.P."/>
            <person name="Tarlachkov S.V."/>
            <person name="Donova M.V."/>
        </authorList>
    </citation>
    <scope>NUCLEOTIDE SEQUENCE [LARGE SCALE GENOMIC DNA]</scope>
    <source>
        <strain evidence="2 3">VKM Ac-666</strain>
    </source>
</reference>
<evidence type="ECO:0000256" key="1">
    <source>
        <dbReference type="SAM" id="MobiDB-lite"/>
    </source>
</evidence>
<name>A0A5M7BN83_SACHI</name>
<dbReference type="Proteomes" id="UP000323946">
    <property type="component" value="Unassembled WGS sequence"/>
</dbReference>
<keyword evidence="3" id="KW-1185">Reference proteome</keyword>
<sequence length="92" mass="9752">MHLTTRPGPVAVPGQRASCQTAPRAQELLETTDLPVEDVAERAGFGSAATSRTGSAPRRPPTARLFAGGERSRTTPPGTFARSGRFRARSPH</sequence>